<evidence type="ECO:0000256" key="3">
    <source>
        <dbReference type="ARBA" id="ARBA00022771"/>
    </source>
</evidence>
<keyword evidence="6" id="KW-0539">Nucleus</keyword>
<keyword evidence="4" id="KW-0862">Zinc</keyword>
<dbReference type="GO" id="GO:0000395">
    <property type="term" value="P:mRNA 5'-splice site recognition"/>
    <property type="evidence" value="ECO:0007669"/>
    <property type="project" value="InterPro"/>
</dbReference>
<dbReference type="SMART" id="SM00451">
    <property type="entry name" value="ZnF_U1"/>
    <property type="match status" value="1"/>
</dbReference>
<feature type="region of interest" description="Disordered" evidence="9">
    <location>
        <begin position="93"/>
        <end position="117"/>
    </location>
</feature>
<accession>A0A068WIU1</accession>
<dbReference type="GO" id="GO:0008270">
    <property type="term" value="F:zinc ion binding"/>
    <property type="evidence" value="ECO:0007669"/>
    <property type="project" value="UniProtKB-KW"/>
</dbReference>
<evidence type="ECO:0000256" key="6">
    <source>
        <dbReference type="ARBA" id="ARBA00023242"/>
    </source>
</evidence>
<dbReference type="OrthoDB" id="76567at2759"/>
<evidence type="ECO:0000256" key="1">
    <source>
        <dbReference type="ARBA" id="ARBA00004123"/>
    </source>
</evidence>
<dbReference type="FunFam" id="3.30.160.60:FF:000059">
    <property type="entry name" value="U1 small nuclear ribonucleoprotein C"/>
    <property type="match status" value="1"/>
</dbReference>
<reference evidence="11 12" key="1">
    <citation type="journal article" date="2013" name="Nature">
        <title>The genomes of four tapeworm species reveal adaptations to parasitism.</title>
        <authorList>
            <person name="Tsai I.J."/>
            <person name="Zarowiecki M."/>
            <person name="Holroyd N."/>
            <person name="Garciarrubio A."/>
            <person name="Sanchez-Flores A."/>
            <person name="Brooks K.L."/>
            <person name="Tracey A."/>
            <person name="Bobes R.J."/>
            <person name="Fragoso G."/>
            <person name="Sciutto E."/>
            <person name="Aslett M."/>
            <person name="Beasley H."/>
            <person name="Bennett H.M."/>
            <person name="Cai J."/>
            <person name="Camicia F."/>
            <person name="Clark R."/>
            <person name="Cucher M."/>
            <person name="De Silva N."/>
            <person name="Day T.A."/>
            <person name="Deplazes P."/>
            <person name="Estrada K."/>
            <person name="Fernandez C."/>
            <person name="Holland P.W."/>
            <person name="Hou J."/>
            <person name="Hu S."/>
            <person name="Huckvale T."/>
            <person name="Hung S.S."/>
            <person name="Kamenetzky L."/>
            <person name="Keane J.A."/>
            <person name="Kiss F."/>
            <person name="Koziol U."/>
            <person name="Lambert O."/>
            <person name="Liu K."/>
            <person name="Luo X."/>
            <person name="Luo Y."/>
            <person name="Macchiaroli N."/>
            <person name="Nichol S."/>
            <person name="Paps J."/>
            <person name="Parkinson J."/>
            <person name="Pouchkina-Stantcheva N."/>
            <person name="Riddiford N."/>
            <person name="Rosenzvit M."/>
            <person name="Salinas G."/>
            <person name="Wasmuth J.D."/>
            <person name="Zamanian M."/>
            <person name="Zheng Y."/>
            <person name="Cai X."/>
            <person name="Soberon X."/>
            <person name="Olson P.D."/>
            <person name="Laclette J.P."/>
            <person name="Brehm K."/>
            <person name="Berriman M."/>
            <person name="Garciarrubio A."/>
            <person name="Bobes R.J."/>
            <person name="Fragoso G."/>
            <person name="Sanchez-Flores A."/>
            <person name="Estrada K."/>
            <person name="Cevallos M.A."/>
            <person name="Morett E."/>
            <person name="Gonzalez V."/>
            <person name="Portillo T."/>
            <person name="Ochoa-Leyva A."/>
            <person name="Jose M.V."/>
            <person name="Sciutto E."/>
            <person name="Landa A."/>
            <person name="Jimenez L."/>
            <person name="Valdes V."/>
            <person name="Carrero J.C."/>
            <person name="Larralde C."/>
            <person name="Morales-Montor J."/>
            <person name="Limon-Lason J."/>
            <person name="Soberon X."/>
            <person name="Laclette J.P."/>
        </authorList>
    </citation>
    <scope>NUCLEOTIDE SEQUENCE [LARGE SCALE GENOMIC DNA]</scope>
</reference>
<evidence type="ECO:0000313" key="11">
    <source>
        <dbReference type="EMBL" id="CDS17603.1"/>
    </source>
</evidence>
<comment type="subcellular location">
    <subcellularLocation>
        <location evidence="1">Nucleus</location>
    </subcellularLocation>
</comment>
<evidence type="ECO:0000256" key="4">
    <source>
        <dbReference type="ARBA" id="ARBA00022833"/>
    </source>
</evidence>
<dbReference type="InterPro" id="IPR013085">
    <property type="entry name" value="U1-CZ_Znf_C2H2"/>
</dbReference>
<dbReference type="InterPro" id="IPR003604">
    <property type="entry name" value="Matrin/U1-like-C_Znf_C2H2"/>
</dbReference>
<feature type="domain" description="Matrin-type" evidence="10">
    <location>
        <begin position="4"/>
        <end position="36"/>
    </location>
</feature>
<dbReference type="PANTHER" id="PTHR31148">
    <property type="entry name" value="U1 SMALL NUCLEAR RIBONUCLEOPROTEIN C"/>
    <property type="match status" value="1"/>
</dbReference>
<dbReference type="InterPro" id="IPR036236">
    <property type="entry name" value="Znf_C2H2_sf"/>
</dbReference>
<evidence type="ECO:0000256" key="5">
    <source>
        <dbReference type="ARBA" id="ARBA00022884"/>
    </source>
</evidence>
<dbReference type="InterPro" id="IPR000690">
    <property type="entry name" value="Matrin/U1-C_Znf_C2H2"/>
</dbReference>
<dbReference type="SUPFAM" id="SSF57667">
    <property type="entry name" value="beta-beta-alpha zinc fingers"/>
    <property type="match status" value="1"/>
</dbReference>
<protein>
    <submittedName>
        <fullName evidence="11 13">Zinc finger u1 type</fullName>
    </submittedName>
</protein>
<feature type="compositionally biased region" description="Basic and acidic residues" evidence="9">
    <location>
        <begin position="101"/>
        <end position="112"/>
    </location>
</feature>
<keyword evidence="2" id="KW-0479">Metal-binding</keyword>
<comment type="subunit">
    <text evidence="8">Component of the U1 snRNP. The U1 snRNP is composed of the U1 snRNA and the 7 core Sm proteins SNRPB, SNRPD1, SNRPD2, SNRPD3, SNRPE, SNRPF and SNRPG that assemble in a heptameric protein ring on the Sm site of the small nuclear RNA to form the core snRNP, and at least 3 U1 snRNP-specific proteins SNRNP70/U1-70K, SNRPA/U1-A and SNRPC/U1-C. SNRPC/U1-C interacts with U1 snRNA and the 5' splice-site region of the pre-mRNA. Interacts (via N-terminus) with TIA1 (via C-terminus); thereby promoting spliceosomal U1 snRNP recruitment to 5' splice sites.</text>
</comment>
<evidence type="ECO:0000256" key="9">
    <source>
        <dbReference type="SAM" id="MobiDB-lite"/>
    </source>
</evidence>
<dbReference type="Gene3D" id="3.30.160.60">
    <property type="entry name" value="Classic Zinc Finger"/>
    <property type="match status" value="1"/>
</dbReference>
<dbReference type="Pfam" id="PF06220">
    <property type="entry name" value="zf-U1"/>
    <property type="match status" value="1"/>
</dbReference>
<name>A0A068WIU1_ECHGR</name>
<dbReference type="EMBL" id="LK028577">
    <property type="protein sequence ID" value="CDS17603.1"/>
    <property type="molecule type" value="Genomic_DNA"/>
</dbReference>
<reference evidence="13" key="3">
    <citation type="submission" date="2020-10" db="UniProtKB">
        <authorList>
            <consortium name="WormBaseParasite"/>
        </authorList>
    </citation>
    <scope>IDENTIFICATION</scope>
</reference>
<dbReference type="PROSITE" id="PS50171">
    <property type="entry name" value="ZF_MATRIN"/>
    <property type="match status" value="1"/>
</dbReference>
<keyword evidence="3" id="KW-0863">Zinc-finger</keyword>
<evidence type="ECO:0000256" key="2">
    <source>
        <dbReference type="ARBA" id="ARBA00022723"/>
    </source>
</evidence>
<keyword evidence="5" id="KW-0694">RNA-binding</keyword>
<evidence type="ECO:0000256" key="7">
    <source>
        <dbReference type="ARBA" id="ARBA00023274"/>
    </source>
</evidence>
<evidence type="ECO:0000256" key="8">
    <source>
        <dbReference type="ARBA" id="ARBA00046357"/>
    </source>
</evidence>
<dbReference type="WBParaSite" id="EgrG_001036000">
    <property type="protein sequence ID" value="EgrG_001036000"/>
    <property type="gene ID" value="EgrG_001036000"/>
</dbReference>
<dbReference type="GO" id="GO:0005685">
    <property type="term" value="C:U1 snRNP"/>
    <property type="evidence" value="ECO:0007669"/>
    <property type="project" value="InterPro"/>
</dbReference>
<gene>
    <name evidence="13" type="primary">EGR_02884</name>
    <name evidence="11" type="ORF">EgrG_001036000</name>
</gene>
<feature type="region of interest" description="Disordered" evidence="9">
    <location>
        <begin position="136"/>
        <end position="155"/>
    </location>
</feature>
<dbReference type="InterPro" id="IPR017340">
    <property type="entry name" value="U1_snRNP-C"/>
</dbReference>
<reference evidence="11" key="2">
    <citation type="submission" date="2014-06" db="EMBL/GenBank/DDBJ databases">
        <authorList>
            <person name="Aslett M."/>
        </authorList>
    </citation>
    <scope>NUCLEOTIDE SEQUENCE</scope>
</reference>
<evidence type="ECO:0000313" key="13">
    <source>
        <dbReference type="WBParaSite" id="EgrG_001036000"/>
    </source>
</evidence>
<dbReference type="Proteomes" id="UP000492820">
    <property type="component" value="Unassembled WGS sequence"/>
</dbReference>
<dbReference type="PANTHER" id="PTHR31148:SF1">
    <property type="entry name" value="U1 SMALL NUCLEAR RIBONUCLEOPROTEIN C"/>
    <property type="match status" value="1"/>
</dbReference>
<sequence>MPKYYCDYCDKFLTHDSPSVRKTHCTGRTHKNSVREYYQKWLEEQVQKLVDHACIQTRKGASPHVWWRNGYTPSGHARNPACGCFPPPISSDDAGSANGDKTAHGPPERDAGCRCASRAADASHLGPSQAWCSPIRANLGDDATSTGADPVSIPV</sequence>
<dbReference type="GO" id="GO:0030627">
    <property type="term" value="F:pre-mRNA 5'-splice site binding"/>
    <property type="evidence" value="ECO:0007669"/>
    <property type="project" value="InterPro"/>
</dbReference>
<keyword evidence="7" id="KW-0687">Ribonucleoprotein</keyword>
<dbReference type="AlphaFoldDB" id="A0A068WIU1"/>
<organism evidence="11">
    <name type="scientific">Echinococcus granulosus</name>
    <name type="common">Hydatid tapeworm</name>
    <dbReference type="NCBI Taxonomy" id="6210"/>
    <lineage>
        <taxon>Eukaryota</taxon>
        <taxon>Metazoa</taxon>
        <taxon>Spiralia</taxon>
        <taxon>Lophotrochozoa</taxon>
        <taxon>Platyhelminthes</taxon>
        <taxon>Cestoda</taxon>
        <taxon>Eucestoda</taxon>
        <taxon>Cyclophyllidea</taxon>
        <taxon>Taeniidae</taxon>
        <taxon>Echinococcus</taxon>
        <taxon>Echinococcus granulosus group</taxon>
    </lineage>
</organism>
<evidence type="ECO:0000259" key="10">
    <source>
        <dbReference type="PROSITE" id="PS50171"/>
    </source>
</evidence>
<proteinExistence type="predicted"/>
<evidence type="ECO:0000313" key="12">
    <source>
        <dbReference type="Proteomes" id="UP000492820"/>
    </source>
</evidence>